<dbReference type="SUPFAM" id="SSF51735">
    <property type="entry name" value="NAD(P)-binding Rossmann-fold domains"/>
    <property type="match status" value="1"/>
</dbReference>
<feature type="region of interest" description="Disordered" evidence="1">
    <location>
        <begin position="1"/>
        <end position="29"/>
    </location>
</feature>
<comment type="caution">
    <text evidence="3">The sequence shown here is derived from an EMBL/GenBank/DDBJ whole genome shotgun (WGS) entry which is preliminary data.</text>
</comment>
<dbReference type="EMBL" id="JBHMAG010000004">
    <property type="protein sequence ID" value="MFB9750695.1"/>
    <property type="molecule type" value="Genomic_DNA"/>
</dbReference>
<proteinExistence type="predicted"/>
<dbReference type="InterPro" id="IPR036291">
    <property type="entry name" value="NAD(P)-bd_dom_sf"/>
</dbReference>
<dbReference type="PANTHER" id="PTHR14097:SF7">
    <property type="entry name" value="OXIDOREDUCTASE HTATIP2"/>
    <property type="match status" value="1"/>
</dbReference>
<keyword evidence="4" id="KW-1185">Reference proteome</keyword>
<dbReference type="PANTHER" id="PTHR14097">
    <property type="entry name" value="OXIDOREDUCTASE HTATIP2"/>
    <property type="match status" value="1"/>
</dbReference>
<dbReference type="InterPro" id="IPR016040">
    <property type="entry name" value="NAD(P)-bd_dom"/>
</dbReference>
<evidence type="ECO:0000256" key="1">
    <source>
        <dbReference type="SAM" id="MobiDB-lite"/>
    </source>
</evidence>
<sequence length="276" mass="29579">MSERTRTEAAGVAENASSNSIARNIGAEKTDLEKDELEKQISAIPKGGTGKTAIVAGATGLIGGELIGQLIADSRYNEVIALVRRPVSFPDSAKLRVVETDWSEEGLAGALQGSWGAADVFCALGTTRKKAGSRLQFRRVDLEYPLLLGRMAKRYGASRFAVVSAIGSDPGSLFFYSRVKGEMERELRSLSLPGLHIFRPSLLVGDRAEIRPGEKAGEAIASFTSFLLVGRLRAYRPIAAGDVARAMIAAAAEPDEGTRVHGYNDMMARQHPASML</sequence>
<protein>
    <submittedName>
        <fullName evidence="3">NAD(P)H-binding protein</fullName>
    </submittedName>
</protein>
<organism evidence="3 4">
    <name type="scientific">Paenibacillus hodogayensis</name>
    <dbReference type="NCBI Taxonomy" id="279208"/>
    <lineage>
        <taxon>Bacteria</taxon>
        <taxon>Bacillati</taxon>
        <taxon>Bacillota</taxon>
        <taxon>Bacilli</taxon>
        <taxon>Bacillales</taxon>
        <taxon>Paenibacillaceae</taxon>
        <taxon>Paenibacillus</taxon>
    </lineage>
</organism>
<dbReference type="Pfam" id="PF13460">
    <property type="entry name" value="NAD_binding_10"/>
    <property type="match status" value="1"/>
</dbReference>
<accession>A0ABV5VR95</accession>
<name>A0ABV5VR95_9BACL</name>
<dbReference type="Gene3D" id="3.40.50.720">
    <property type="entry name" value="NAD(P)-binding Rossmann-like Domain"/>
    <property type="match status" value="1"/>
</dbReference>
<evidence type="ECO:0000313" key="4">
    <source>
        <dbReference type="Proteomes" id="UP001589619"/>
    </source>
</evidence>
<evidence type="ECO:0000259" key="2">
    <source>
        <dbReference type="Pfam" id="PF13460"/>
    </source>
</evidence>
<dbReference type="Proteomes" id="UP001589619">
    <property type="component" value="Unassembled WGS sequence"/>
</dbReference>
<evidence type="ECO:0000313" key="3">
    <source>
        <dbReference type="EMBL" id="MFB9750695.1"/>
    </source>
</evidence>
<feature type="domain" description="NAD(P)-binding" evidence="2">
    <location>
        <begin position="57"/>
        <end position="203"/>
    </location>
</feature>
<dbReference type="RefSeq" id="WP_344904760.1">
    <property type="nucleotide sequence ID" value="NZ_BAAAYO010000002.1"/>
</dbReference>
<gene>
    <name evidence="3" type="ORF">ACFFNY_03835</name>
</gene>
<reference evidence="3 4" key="1">
    <citation type="submission" date="2024-09" db="EMBL/GenBank/DDBJ databases">
        <authorList>
            <person name="Sun Q."/>
            <person name="Mori K."/>
        </authorList>
    </citation>
    <scope>NUCLEOTIDE SEQUENCE [LARGE SCALE GENOMIC DNA]</scope>
    <source>
        <strain evidence="3 4">JCM 12520</strain>
    </source>
</reference>